<dbReference type="SUPFAM" id="SSF46785">
    <property type="entry name" value="Winged helix' DNA-binding domain"/>
    <property type="match status" value="1"/>
</dbReference>
<evidence type="ECO:0000313" key="7">
    <source>
        <dbReference type="Proteomes" id="UP001210770"/>
    </source>
</evidence>
<dbReference type="GO" id="GO:0003700">
    <property type="term" value="F:DNA-binding transcription factor activity"/>
    <property type="evidence" value="ECO:0007669"/>
    <property type="project" value="InterPro"/>
</dbReference>
<protein>
    <submittedName>
        <fullName evidence="6">LysR family transcriptional regulator</fullName>
    </submittedName>
</protein>
<dbReference type="InterPro" id="IPR036388">
    <property type="entry name" value="WH-like_DNA-bd_sf"/>
</dbReference>
<dbReference type="PROSITE" id="PS50931">
    <property type="entry name" value="HTH_LYSR"/>
    <property type="match status" value="1"/>
</dbReference>
<dbReference type="FunFam" id="1.10.10.10:FF:000001">
    <property type="entry name" value="LysR family transcriptional regulator"/>
    <property type="match status" value="1"/>
</dbReference>
<evidence type="ECO:0000256" key="4">
    <source>
        <dbReference type="ARBA" id="ARBA00023163"/>
    </source>
</evidence>
<organism evidence="6 7">
    <name type="scientific">Sulfitobacter faviae</name>
    <dbReference type="NCBI Taxonomy" id="1775881"/>
    <lineage>
        <taxon>Bacteria</taxon>
        <taxon>Pseudomonadati</taxon>
        <taxon>Pseudomonadota</taxon>
        <taxon>Alphaproteobacteria</taxon>
        <taxon>Rhodobacterales</taxon>
        <taxon>Roseobacteraceae</taxon>
        <taxon>Sulfitobacter</taxon>
    </lineage>
</organism>
<dbReference type="PANTHER" id="PTHR30579">
    <property type="entry name" value="TRANSCRIPTIONAL REGULATOR"/>
    <property type="match status" value="1"/>
</dbReference>
<evidence type="ECO:0000256" key="1">
    <source>
        <dbReference type="ARBA" id="ARBA00009437"/>
    </source>
</evidence>
<dbReference type="GO" id="GO:0003677">
    <property type="term" value="F:DNA binding"/>
    <property type="evidence" value="ECO:0007669"/>
    <property type="project" value="UniProtKB-KW"/>
</dbReference>
<dbReference type="CDD" id="cd05466">
    <property type="entry name" value="PBP2_LTTR_substrate"/>
    <property type="match status" value="1"/>
</dbReference>
<feature type="domain" description="HTH lysR-type" evidence="5">
    <location>
        <begin position="6"/>
        <end position="63"/>
    </location>
</feature>
<gene>
    <name evidence="6" type="ORF">PL336_00640</name>
</gene>
<dbReference type="InterPro" id="IPR050176">
    <property type="entry name" value="LTTR"/>
</dbReference>
<comment type="similarity">
    <text evidence="1">Belongs to the LysR transcriptional regulatory family.</text>
</comment>
<dbReference type="Gene3D" id="1.10.10.10">
    <property type="entry name" value="Winged helix-like DNA-binding domain superfamily/Winged helix DNA-binding domain"/>
    <property type="match status" value="1"/>
</dbReference>
<dbReference type="Proteomes" id="UP001210770">
    <property type="component" value="Chromosome"/>
</dbReference>
<dbReference type="PRINTS" id="PR00039">
    <property type="entry name" value="HTHLYSR"/>
</dbReference>
<dbReference type="EMBL" id="CP116423">
    <property type="protein sequence ID" value="WCE70393.1"/>
    <property type="molecule type" value="Genomic_DNA"/>
</dbReference>
<name>A0AAX3LQ53_9RHOB</name>
<evidence type="ECO:0000313" key="6">
    <source>
        <dbReference type="EMBL" id="WCE70393.1"/>
    </source>
</evidence>
<dbReference type="Pfam" id="PF03466">
    <property type="entry name" value="LysR_substrate"/>
    <property type="match status" value="1"/>
</dbReference>
<accession>A0AAX3LQ53</accession>
<dbReference type="InterPro" id="IPR000847">
    <property type="entry name" value="LysR_HTH_N"/>
</dbReference>
<dbReference type="RefSeq" id="WP_271688677.1">
    <property type="nucleotide sequence ID" value="NZ_CP116423.1"/>
</dbReference>
<dbReference type="Pfam" id="PF00126">
    <property type="entry name" value="HTH_1"/>
    <property type="match status" value="1"/>
</dbReference>
<dbReference type="AlphaFoldDB" id="A0AAX3LQ53"/>
<dbReference type="SUPFAM" id="SSF53850">
    <property type="entry name" value="Periplasmic binding protein-like II"/>
    <property type="match status" value="1"/>
</dbReference>
<evidence type="ECO:0000259" key="5">
    <source>
        <dbReference type="PROSITE" id="PS50931"/>
    </source>
</evidence>
<dbReference type="Gene3D" id="3.40.190.290">
    <property type="match status" value="1"/>
</dbReference>
<keyword evidence="4" id="KW-0804">Transcription</keyword>
<proteinExistence type="inferred from homology"/>
<keyword evidence="3" id="KW-0238">DNA-binding</keyword>
<evidence type="ECO:0000256" key="2">
    <source>
        <dbReference type="ARBA" id="ARBA00023015"/>
    </source>
</evidence>
<sequence length="310" mass="33421">MIGNLFTLKQLEALIWVADLGSFRRAAAHLNTTQPNISARISGLEATLGVTLMQRDAGSIRLTEKGSALLTQARRVLREAEALVETAARPDLIDDSLRLGVTEVVASTWLRPFLRALADAYPNLTVELTVDLSRDLDQELAAHALDLTLQTAPFSTPASGRLDLATYDYIWVAAPELAAQIGPAPDFAAMLRHPVLGHARHTQAHSDLIGHFDGTTAPKARLVPSSSLSAAMNMVLDGMGVAVMPRVMVAGALADGALRILPAAWHPRPLQVAARYHADRTPAYVARAAELARDCARSFDVEDRKNLSHP</sequence>
<reference evidence="6" key="1">
    <citation type="submission" date="2023-01" db="EMBL/GenBank/DDBJ databases">
        <title>Comparative genomic analysis of cold water coral derived Sulfitobacter faviae: insights into their metabolism and habitat adaptation.</title>
        <authorList>
            <person name="Guo Y."/>
            <person name="Lin S."/>
            <person name="Huang Z."/>
            <person name="Tang K."/>
            <person name="Wang X."/>
        </authorList>
    </citation>
    <scope>NUCLEOTIDE SEQUENCE</scope>
    <source>
        <strain evidence="6">SCSIO W_1865</strain>
    </source>
</reference>
<dbReference type="InterPro" id="IPR036390">
    <property type="entry name" value="WH_DNA-bd_sf"/>
</dbReference>
<dbReference type="InterPro" id="IPR005119">
    <property type="entry name" value="LysR_subst-bd"/>
</dbReference>
<evidence type="ECO:0000256" key="3">
    <source>
        <dbReference type="ARBA" id="ARBA00023125"/>
    </source>
</evidence>
<keyword evidence="2" id="KW-0805">Transcription regulation</keyword>